<protein>
    <submittedName>
        <fullName evidence="2">Lipid A deacylase LpxR family protein</fullName>
    </submittedName>
</protein>
<evidence type="ECO:0000313" key="3">
    <source>
        <dbReference type="Proteomes" id="UP000483078"/>
    </source>
</evidence>
<gene>
    <name evidence="2" type="ORF">FH759_12510</name>
</gene>
<name>A0A7C9MAE6_9RHOB</name>
<dbReference type="EMBL" id="VENJ01000018">
    <property type="protein sequence ID" value="MTJ05501.1"/>
    <property type="molecule type" value="Genomic_DNA"/>
</dbReference>
<evidence type="ECO:0000256" key="1">
    <source>
        <dbReference type="SAM" id="SignalP"/>
    </source>
</evidence>
<organism evidence="2 3">
    <name type="scientific">Sediminimonas qiaohouensis</name>
    <dbReference type="NCBI Taxonomy" id="552061"/>
    <lineage>
        <taxon>Bacteria</taxon>
        <taxon>Pseudomonadati</taxon>
        <taxon>Pseudomonadota</taxon>
        <taxon>Alphaproteobacteria</taxon>
        <taxon>Rhodobacterales</taxon>
        <taxon>Roseobacteraceae</taxon>
        <taxon>Sediminimonas</taxon>
    </lineage>
</organism>
<dbReference type="AlphaFoldDB" id="A0A7C9MAE6"/>
<keyword evidence="1" id="KW-0732">Signal</keyword>
<accession>A0A7C9MAE6</accession>
<feature type="chain" id="PRO_5029021624" evidence="1">
    <location>
        <begin position="23"/>
        <end position="306"/>
    </location>
</feature>
<dbReference type="InterPro" id="IPR018707">
    <property type="entry name" value="LpxR"/>
</dbReference>
<dbReference type="InterPro" id="IPR037107">
    <property type="entry name" value="Put_OMP_sf"/>
</dbReference>
<feature type="signal peptide" evidence="1">
    <location>
        <begin position="1"/>
        <end position="22"/>
    </location>
</feature>
<dbReference type="Gene3D" id="2.40.128.140">
    <property type="entry name" value="Outer membrane protein"/>
    <property type="match status" value="1"/>
</dbReference>
<evidence type="ECO:0000313" key="2">
    <source>
        <dbReference type="EMBL" id="MTJ05501.1"/>
    </source>
</evidence>
<dbReference type="Pfam" id="PF09982">
    <property type="entry name" value="LpxR"/>
    <property type="match status" value="1"/>
</dbReference>
<sequence>MNRLFAAACCAIIAMAGTITHAQERERLGYGRLVTNDAFGDVQDRWRTGSVASSRVWGRGWTGELPGRFGDILEFRIGGEIIAPNNTISPAPGDRPYAGALSLGLHTHFRTGALEMAVGADVVVTGPQTGLDGFQDALHGVLGMSGVSGAVRSAQIPNGVHPTLVVEAGHVLSLSDRARLRPFVEGRAGVESILRAGADLTIGQMGQGELLVRDPVTGQRYRAIRQVNAGYSFVLGGDIAKVSDSTYLPASRGYSLTNTRDRLRAGVHWQGESGQSAYYGLTWLGREFKAQSNGQLVGSLRLKLVF</sequence>
<reference evidence="2 3" key="1">
    <citation type="submission" date="2019-06" db="EMBL/GenBank/DDBJ databases">
        <title>Enrichment of Autotrophic Halophilic Microorganisms from Red Sea Brine Pool Using Microbial Electrosynthesis System.</title>
        <authorList>
            <person name="Alqahtani M.F."/>
            <person name="Bajracharya S."/>
            <person name="Katuri K.P."/>
            <person name="Ali M."/>
            <person name="Saikaly P.E."/>
        </authorList>
    </citation>
    <scope>NUCLEOTIDE SEQUENCE [LARGE SCALE GENOMIC DNA]</scope>
    <source>
        <strain evidence="2">MES6</strain>
    </source>
</reference>
<dbReference type="RefSeq" id="WP_273250271.1">
    <property type="nucleotide sequence ID" value="NZ_VENJ01000018.1"/>
</dbReference>
<comment type="caution">
    <text evidence="2">The sequence shown here is derived from an EMBL/GenBank/DDBJ whole genome shotgun (WGS) entry which is preliminary data.</text>
</comment>
<dbReference type="Proteomes" id="UP000483078">
    <property type="component" value="Unassembled WGS sequence"/>
</dbReference>
<proteinExistence type="predicted"/>